<dbReference type="SUPFAM" id="SSF161098">
    <property type="entry name" value="MetI-like"/>
    <property type="match status" value="2"/>
</dbReference>
<keyword evidence="3" id="KW-1003">Cell membrane</keyword>
<dbReference type="RefSeq" id="WP_043869087.1">
    <property type="nucleotide sequence ID" value="NZ_CP004393.1"/>
</dbReference>
<dbReference type="CDD" id="cd06261">
    <property type="entry name" value="TM_PBP2"/>
    <property type="match status" value="2"/>
</dbReference>
<dbReference type="Pfam" id="PF00528">
    <property type="entry name" value="BPD_transp_1"/>
    <property type="match status" value="2"/>
</dbReference>
<evidence type="ECO:0000256" key="2">
    <source>
        <dbReference type="ARBA" id="ARBA00022448"/>
    </source>
</evidence>
<keyword evidence="4" id="KW-0997">Cell inner membrane</keyword>
<accession>A0A0B5DRK7</accession>
<keyword evidence="11" id="KW-1185">Reference proteome</keyword>
<dbReference type="GO" id="GO:0055085">
    <property type="term" value="P:transmembrane transport"/>
    <property type="evidence" value="ECO:0007669"/>
    <property type="project" value="InterPro"/>
</dbReference>
<evidence type="ECO:0000256" key="4">
    <source>
        <dbReference type="ARBA" id="ARBA00022519"/>
    </source>
</evidence>
<feature type="transmembrane region" description="Helical" evidence="8">
    <location>
        <begin position="496"/>
        <end position="516"/>
    </location>
</feature>
<feature type="transmembrane region" description="Helical" evidence="8">
    <location>
        <begin position="376"/>
        <end position="398"/>
    </location>
</feature>
<evidence type="ECO:0000256" key="1">
    <source>
        <dbReference type="ARBA" id="ARBA00004429"/>
    </source>
</evidence>
<dbReference type="Gene3D" id="1.10.3720.10">
    <property type="entry name" value="MetI-like"/>
    <property type="match status" value="2"/>
</dbReference>
<gene>
    <name evidence="10" type="ORF">P73_1438</name>
</gene>
<keyword evidence="5 8" id="KW-0812">Transmembrane</keyword>
<dbReference type="HOGENOM" id="CLU_021838_2_2_5"/>
<dbReference type="EMBL" id="CP004393">
    <property type="protein sequence ID" value="AJE46153.1"/>
    <property type="molecule type" value="Genomic_DNA"/>
</dbReference>
<feature type="transmembrane region" description="Helical" evidence="8">
    <location>
        <begin position="115"/>
        <end position="138"/>
    </location>
</feature>
<name>A0A0B5DRK7_9RHOB</name>
<evidence type="ECO:0000256" key="7">
    <source>
        <dbReference type="ARBA" id="ARBA00023136"/>
    </source>
</evidence>
<feature type="transmembrane region" description="Helical" evidence="8">
    <location>
        <begin position="165"/>
        <end position="188"/>
    </location>
</feature>
<feature type="transmembrane region" description="Helical" evidence="8">
    <location>
        <begin position="410"/>
        <end position="434"/>
    </location>
</feature>
<organism evidence="10 11">
    <name type="scientific">Celeribacter indicus</name>
    <dbReference type="NCBI Taxonomy" id="1208324"/>
    <lineage>
        <taxon>Bacteria</taxon>
        <taxon>Pseudomonadati</taxon>
        <taxon>Pseudomonadota</taxon>
        <taxon>Alphaproteobacteria</taxon>
        <taxon>Rhodobacterales</taxon>
        <taxon>Roseobacteraceae</taxon>
        <taxon>Celeribacter</taxon>
    </lineage>
</organism>
<dbReference type="PROSITE" id="PS50928">
    <property type="entry name" value="ABC_TM1"/>
    <property type="match status" value="2"/>
</dbReference>
<dbReference type="InterPro" id="IPR035906">
    <property type="entry name" value="MetI-like_sf"/>
</dbReference>
<proteinExistence type="inferred from homology"/>
<feature type="transmembrane region" description="Helical" evidence="8">
    <location>
        <begin position="318"/>
        <end position="341"/>
    </location>
</feature>
<dbReference type="PANTHER" id="PTHR43357:SF4">
    <property type="entry name" value="INNER MEMBRANE ABC TRANSPORTER PERMEASE PROTEIN YDCV"/>
    <property type="match status" value="1"/>
</dbReference>
<comment type="similarity">
    <text evidence="8">Belongs to the binding-protein-dependent transport system permease family.</text>
</comment>
<keyword evidence="6 8" id="KW-1133">Transmembrane helix</keyword>
<comment type="subcellular location">
    <subcellularLocation>
        <location evidence="1">Cell inner membrane</location>
        <topology evidence="1">Multi-pass membrane protein</topology>
    </subcellularLocation>
    <subcellularLocation>
        <location evidence="8">Cell membrane</location>
        <topology evidence="8">Multi-pass membrane protein</topology>
    </subcellularLocation>
</comment>
<feature type="transmembrane region" description="Helical" evidence="8">
    <location>
        <begin position="546"/>
        <end position="568"/>
    </location>
</feature>
<feature type="domain" description="ABC transmembrane type-1" evidence="9">
    <location>
        <begin position="79"/>
        <end position="289"/>
    </location>
</feature>
<dbReference type="Proteomes" id="UP000031521">
    <property type="component" value="Chromosome"/>
</dbReference>
<dbReference type="PANTHER" id="PTHR43357">
    <property type="entry name" value="INNER MEMBRANE ABC TRANSPORTER PERMEASE PROTEIN YDCV"/>
    <property type="match status" value="1"/>
</dbReference>
<feature type="transmembrane region" description="Helical" evidence="8">
    <location>
        <begin position="268"/>
        <end position="288"/>
    </location>
</feature>
<dbReference type="GO" id="GO:0005886">
    <property type="term" value="C:plasma membrane"/>
    <property type="evidence" value="ECO:0007669"/>
    <property type="project" value="UniProtKB-SubCell"/>
</dbReference>
<dbReference type="STRING" id="1208324.P73_1438"/>
<evidence type="ECO:0000256" key="8">
    <source>
        <dbReference type="RuleBase" id="RU363032"/>
    </source>
</evidence>
<evidence type="ECO:0000256" key="5">
    <source>
        <dbReference type="ARBA" id="ARBA00022692"/>
    </source>
</evidence>
<feature type="transmembrane region" description="Helical" evidence="8">
    <location>
        <begin position="440"/>
        <end position="460"/>
    </location>
</feature>
<feature type="transmembrane region" description="Helical" evidence="8">
    <location>
        <begin position="79"/>
        <end position="103"/>
    </location>
</feature>
<feature type="transmembrane region" description="Helical" evidence="8">
    <location>
        <begin position="209"/>
        <end position="234"/>
    </location>
</feature>
<evidence type="ECO:0000313" key="10">
    <source>
        <dbReference type="EMBL" id="AJE46153.1"/>
    </source>
</evidence>
<dbReference type="InterPro" id="IPR000515">
    <property type="entry name" value="MetI-like"/>
</dbReference>
<evidence type="ECO:0000313" key="11">
    <source>
        <dbReference type="Proteomes" id="UP000031521"/>
    </source>
</evidence>
<keyword evidence="2 8" id="KW-0813">Transport</keyword>
<evidence type="ECO:0000259" key="9">
    <source>
        <dbReference type="PROSITE" id="PS50928"/>
    </source>
</evidence>
<feature type="transmembrane region" description="Helical" evidence="8">
    <location>
        <begin position="24"/>
        <end position="49"/>
    </location>
</feature>
<sequence>MSLALSEPAAPRTTPLHRRRQRRLLLALVPTWIVLGVLFILPIVMLFVAGFRTSPLTPDAEWTTAALARLWEPAVHSAFAVSLLLGLSTTVAGIALATIFAFLSERSDAPFRRIITPAMLVMYATPTLFYALSFSLLANPYTGVLNDLARLVMGPGATPFNVESLAGLIFVTTFRVVAFAYIFIVAGFRAIDRTLEDASMISGVGRFGTLWRIDLPLLAPAITGAAIITVIAGLHTFDIAMVLAEPAGIRTVATQIYDITNRSMPPDFGSASLLGSVVVLLAMGLGYLQYRLLGGRSFVTVGGKGGNREPYRLGRGRWLAGLFILTYLSVVELLPILTLVFTTFQPFPGVYGELTLVHFQRVLAAPETRVALSNTVTLSVVVGAAATALAFWVASLAQGLSRRGATALKLAATIPFALPGVVAAIAITSAFISIPGLRQLYGTLTLMALALVIVVIPYAVQLATASLAQISPDLRQAAEIHGASPTRSFRDVTVPLVAPHFLFAWYITGVSVAGNLDVPLLLGGPGLTTVAARVFDLNLQGKVAQAAAMLLILLGLVVIAGIAGRVLLHLLRGRPAVTLNDGATA</sequence>
<reference evidence="10 11" key="1">
    <citation type="journal article" date="2014" name="Int. J. Syst. Evol. Microbiol.">
        <title>Celeribacter indicus sp. nov., a polycyclic aromatic hydrocarbon-degrading bacterium from deep-sea sediment and reclassification of Huaishuia halophila as Celeribacter halophilus comb. nov.</title>
        <authorList>
            <person name="Lai Q."/>
            <person name="Cao J."/>
            <person name="Yuan J."/>
            <person name="Li F."/>
            <person name="Shao Z."/>
        </authorList>
    </citation>
    <scope>NUCLEOTIDE SEQUENCE [LARGE SCALE GENOMIC DNA]</scope>
    <source>
        <strain evidence="10">P73</strain>
    </source>
</reference>
<dbReference type="KEGG" id="cid:P73_1438"/>
<dbReference type="AlphaFoldDB" id="A0A0B5DRK7"/>
<feature type="domain" description="ABC transmembrane type-1" evidence="9">
    <location>
        <begin position="372"/>
        <end position="562"/>
    </location>
</feature>
<dbReference type="OrthoDB" id="9801818at2"/>
<evidence type="ECO:0000256" key="6">
    <source>
        <dbReference type="ARBA" id="ARBA00022989"/>
    </source>
</evidence>
<protein>
    <submittedName>
        <fullName evidence="10">Binding-protein-dependent transport system inner membrane protein</fullName>
    </submittedName>
</protein>
<keyword evidence="7 8" id="KW-0472">Membrane</keyword>
<evidence type="ECO:0000256" key="3">
    <source>
        <dbReference type="ARBA" id="ARBA00022475"/>
    </source>
</evidence>